<accession>A0ABP8TGJ3</accession>
<evidence type="ECO:0000313" key="2">
    <source>
        <dbReference type="EMBL" id="GAA4606261.1"/>
    </source>
</evidence>
<protein>
    <submittedName>
        <fullName evidence="2">Uncharacterized protein</fullName>
    </submittedName>
</protein>
<name>A0ABP8TGJ3_9ACTN</name>
<sequence length="80" mass="8494">MDPVIFVTRNGGAVTRARLLRVAGRRSLDQALAEGRLVRPFRGTFALPGTPRSGTEGSSPAHRPRGSGVASCSGHRRPVM</sequence>
<reference evidence="3" key="1">
    <citation type="journal article" date="2019" name="Int. J. Syst. Evol. Microbiol.">
        <title>The Global Catalogue of Microorganisms (GCM) 10K type strain sequencing project: providing services to taxonomists for standard genome sequencing and annotation.</title>
        <authorList>
            <consortium name="The Broad Institute Genomics Platform"/>
            <consortium name="The Broad Institute Genome Sequencing Center for Infectious Disease"/>
            <person name="Wu L."/>
            <person name="Ma J."/>
        </authorList>
    </citation>
    <scope>NUCLEOTIDE SEQUENCE [LARGE SCALE GENOMIC DNA]</scope>
    <source>
        <strain evidence="3">JCM 17938</strain>
    </source>
</reference>
<dbReference type="Proteomes" id="UP001500212">
    <property type="component" value="Unassembled WGS sequence"/>
</dbReference>
<comment type="caution">
    <text evidence="2">The sequence shown here is derived from an EMBL/GenBank/DDBJ whole genome shotgun (WGS) entry which is preliminary data.</text>
</comment>
<proteinExistence type="predicted"/>
<evidence type="ECO:0000256" key="1">
    <source>
        <dbReference type="SAM" id="MobiDB-lite"/>
    </source>
</evidence>
<dbReference type="EMBL" id="BAABHJ010000005">
    <property type="protein sequence ID" value="GAA4606261.1"/>
    <property type="molecule type" value="Genomic_DNA"/>
</dbReference>
<evidence type="ECO:0000313" key="3">
    <source>
        <dbReference type="Proteomes" id="UP001500212"/>
    </source>
</evidence>
<feature type="region of interest" description="Disordered" evidence="1">
    <location>
        <begin position="43"/>
        <end position="80"/>
    </location>
</feature>
<gene>
    <name evidence="2" type="ORF">GCM10023195_22370</name>
</gene>
<keyword evidence="3" id="KW-1185">Reference proteome</keyword>
<organism evidence="2 3">
    <name type="scientific">Actinoallomurus liliacearum</name>
    <dbReference type="NCBI Taxonomy" id="1080073"/>
    <lineage>
        <taxon>Bacteria</taxon>
        <taxon>Bacillati</taxon>
        <taxon>Actinomycetota</taxon>
        <taxon>Actinomycetes</taxon>
        <taxon>Streptosporangiales</taxon>
        <taxon>Thermomonosporaceae</taxon>
        <taxon>Actinoallomurus</taxon>
    </lineage>
</organism>